<keyword evidence="5" id="KW-1185">Reference proteome</keyword>
<dbReference type="PANTHER" id="PTHR38687:SF1">
    <property type="entry name" value="CELL DIVISION PROTEIN DEDD"/>
    <property type="match status" value="1"/>
</dbReference>
<feature type="region of interest" description="Disordered" evidence="1">
    <location>
        <begin position="114"/>
        <end position="138"/>
    </location>
</feature>
<dbReference type="GO" id="GO:0042834">
    <property type="term" value="F:peptidoglycan binding"/>
    <property type="evidence" value="ECO:0007669"/>
    <property type="project" value="InterPro"/>
</dbReference>
<dbReference type="GO" id="GO:0032506">
    <property type="term" value="P:cytokinetic process"/>
    <property type="evidence" value="ECO:0007669"/>
    <property type="project" value="TreeGrafter"/>
</dbReference>
<feature type="region of interest" description="Disordered" evidence="1">
    <location>
        <begin position="62"/>
        <end position="94"/>
    </location>
</feature>
<dbReference type="AlphaFoldDB" id="A0A4Z0FA92"/>
<name>A0A4Z0FA92_9GAMM</name>
<keyword evidence="2" id="KW-0472">Membrane</keyword>
<sequence length="219" mass="23612">MAGRSRSDRTARRVVHNRRRPVQRNIGGGLPGWAWLLLGLALGVAGAAVFYISQNKPSRLVPAPGPVGQERPAVQATPDKGAEPEASDPPFAAPDQERYDFYELLKEGEVVIPMPEEPKPPSVATTSPAPAPPPAASPSARYILQVGSYRKFEDADRVKASLALLGLEARIEVATLGSGETWHRVRIGPLTDLQRVEATKAQLKSNGMDALLIRTDADR</sequence>
<dbReference type="InterPro" id="IPR052521">
    <property type="entry name" value="Cell_div_SPOR-domain"/>
</dbReference>
<accession>A0A4Z0FA92</accession>
<organism evidence="4 5">
    <name type="scientific">Candidatus Macondimonas diazotrophica</name>
    <dbReference type="NCBI Taxonomy" id="2305248"/>
    <lineage>
        <taxon>Bacteria</taxon>
        <taxon>Pseudomonadati</taxon>
        <taxon>Pseudomonadota</taxon>
        <taxon>Gammaproteobacteria</taxon>
        <taxon>Chromatiales</taxon>
        <taxon>Ectothiorhodospiraceae</taxon>
        <taxon>Candidatus Macondimonas</taxon>
    </lineage>
</organism>
<dbReference type="OrthoDB" id="8558195at2"/>
<evidence type="ECO:0000259" key="3">
    <source>
        <dbReference type="PROSITE" id="PS51724"/>
    </source>
</evidence>
<dbReference type="Gene3D" id="3.30.70.1070">
    <property type="entry name" value="Sporulation related repeat"/>
    <property type="match status" value="1"/>
</dbReference>
<comment type="caution">
    <text evidence="4">The sequence shown here is derived from an EMBL/GenBank/DDBJ whole genome shotgun (WGS) entry which is preliminary data.</text>
</comment>
<dbReference type="Proteomes" id="UP000297890">
    <property type="component" value="Unassembled WGS sequence"/>
</dbReference>
<dbReference type="RefSeq" id="WP_135281360.1">
    <property type="nucleotide sequence ID" value="NZ_SRIO01000005.1"/>
</dbReference>
<dbReference type="GO" id="GO:0032153">
    <property type="term" value="C:cell division site"/>
    <property type="evidence" value="ECO:0007669"/>
    <property type="project" value="TreeGrafter"/>
</dbReference>
<dbReference type="InterPro" id="IPR036680">
    <property type="entry name" value="SPOR-like_sf"/>
</dbReference>
<protein>
    <submittedName>
        <fullName evidence="4">SPOR domain-containing protein</fullName>
    </submittedName>
</protein>
<evidence type="ECO:0000256" key="1">
    <source>
        <dbReference type="SAM" id="MobiDB-lite"/>
    </source>
</evidence>
<dbReference type="SUPFAM" id="SSF110997">
    <property type="entry name" value="Sporulation related repeat"/>
    <property type="match status" value="1"/>
</dbReference>
<feature type="transmembrane region" description="Helical" evidence="2">
    <location>
        <begin position="33"/>
        <end position="52"/>
    </location>
</feature>
<gene>
    <name evidence="4" type="ORF">E4680_05355</name>
</gene>
<dbReference type="GO" id="GO:0030428">
    <property type="term" value="C:cell septum"/>
    <property type="evidence" value="ECO:0007669"/>
    <property type="project" value="TreeGrafter"/>
</dbReference>
<feature type="domain" description="SPOR" evidence="3">
    <location>
        <begin position="136"/>
        <end position="215"/>
    </location>
</feature>
<keyword evidence="2" id="KW-0812">Transmembrane</keyword>
<keyword evidence="2" id="KW-1133">Transmembrane helix</keyword>
<evidence type="ECO:0000313" key="5">
    <source>
        <dbReference type="Proteomes" id="UP000297890"/>
    </source>
</evidence>
<dbReference type="Pfam" id="PF05036">
    <property type="entry name" value="SPOR"/>
    <property type="match status" value="1"/>
</dbReference>
<dbReference type="PROSITE" id="PS51724">
    <property type="entry name" value="SPOR"/>
    <property type="match status" value="1"/>
</dbReference>
<evidence type="ECO:0000256" key="2">
    <source>
        <dbReference type="SAM" id="Phobius"/>
    </source>
</evidence>
<proteinExistence type="predicted"/>
<dbReference type="PANTHER" id="PTHR38687">
    <property type="entry name" value="CELL DIVISION PROTEIN DEDD-RELATED"/>
    <property type="match status" value="1"/>
</dbReference>
<dbReference type="EMBL" id="SRIO01000005">
    <property type="protein sequence ID" value="TFZ83060.1"/>
    <property type="molecule type" value="Genomic_DNA"/>
</dbReference>
<evidence type="ECO:0000313" key="4">
    <source>
        <dbReference type="EMBL" id="TFZ83060.1"/>
    </source>
</evidence>
<dbReference type="InterPro" id="IPR007730">
    <property type="entry name" value="SPOR-like_dom"/>
</dbReference>
<reference evidence="4 5" key="1">
    <citation type="journal article" date="2019" name="ISME J.">
        <title>Candidatus Macondimonas diazotrophica, a novel gammaproteobacterial genus dominating crude-oil-contaminated coastal sediments.</title>
        <authorList>
            <person name="Karthikeyan S."/>
            <person name="Konstantinidis K."/>
        </authorList>
    </citation>
    <scope>NUCLEOTIDE SEQUENCE [LARGE SCALE GENOMIC DNA]</scope>
    <source>
        <strain evidence="4 5">KTK01</strain>
    </source>
</reference>